<dbReference type="AlphaFoldDB" id="A0A835QRQ6"/>
<name>A0A835QRQ6_VANPL</name>
<comment type="caution">
    <text evidence="2">The sequence shown here is derived from an EMBL/GenBank/DDBJ whole genome shotgun (WGS) entry which is preliminary data.</text>
</comment>
<organism evidence="2 3">
    <name type="scientific">Vanilla planifolia</name>
    <name type="common">Vanilla</name>
    <dbReference type="NCBI Taxonomy" id="51239"/>
    <lineage>
        <taxon>Eukaryota</taxon>
        <taxon>Viridiplantae</taxon>
        <taxon>Streptophyta</taxon>
        <taxon>Embryophyta</taxon>
        <taxon>Tracheophyta</taxon>
        <taxon>Spermatophyta</taxon>
        <taxon>Magnoliopsida</taxon>
        <taxon>Liliopsida</taxon>
        <taxon>Asparagales</taxon>
        <taxon>Orchidaceae</taxon>
        <taxon>Vanilloideae</taxon>
        <taxon>Vanilleae</taxon>
        <taxon>Vanilla</taxon>
    </lineage>
</organism>
<protein>
    <recommendedName>
        <fullName evidence="4">Fold protein</fullName>
    </recommendedName>
</protein>
<evidence type="ECO:0000313" key="2">
    <source>
        <dbReference type="EMBL" id="KAG0475921.1"/>
    </source>
</evidence>
<dbReference type="Proteomes" id="UP000636800">
    <property type="component" value="Chromosome 6"/>
</dbReference>
<gene>
    <name evidence="2" type="ORF">HPP92_012762</name>
</gene>
<keyword evidence="3" id="KW-1185">Reference proteome</keyword>
<dbReference type="EMBL" id="JADCNL010000006">
    <property type="protein sequence ID" value="KAG0475921.1"/>
    <property type="molecule type" value="Genomic_DNA"/>
</dbReference>
<evidence type="ECO:0000313" key="3">
    <source>
        <dbReference type="Proteomes" id="UP000636800"/>
    </source>
</evidence>
<reference evidence="2 3" key="1">
    <citation type="journal article" date="2020" name="Nat. Food">
        <title>A phased Vanilla planifolia genome enables genetic improvement of flavour and production.</title>
        <authorList>
            <person name="Hasing T."/>
            <person name="Tang H."/>
            <person name="Brym M."/>
            <person name="Khazi F."/>
            <person name="Huang T."/>
            <person name="Chambers A.H."/>
        </authorList>
    </citation>
    <scope>NUCLEOTIDE SEQUENCE [LARGE SCALE GENOMIC DNA]</scope>
    <source>
        <tissue evidence="2">Leaf</tissue>
    </source>
</reference>
<feature type="region of interest" description="Disordered" evidence="1">
    <location>
        <begin position="28"/>
        <end position="82"/>
    </location>
</feature>
<evidence type="ECO:0008006" key="4">
    <source>
        <dbReference type="Google" id="ProtNLM"/>
    </source>
</evidence>
<sequence length="232" mass="25188">MNSDEISSAAPAAAAAGECNNPIQHVWKRAIHATDDGNDADDEGNDKSPPSAPDHEDEEDGKKRFEGVGEFGQPASVPGTPELVRAQRWTLEFERDCTSETEARSAGRRRRRLIRERDMERSWDRKWLRARDSVAASSGGLEGAECMVVVRPGGGSGRRICMDMEEVRACRDLGLAIPRDFTVEILGGLSGNSSGADSPSSTAGEDAKEMKAKLKMWARAVAFLSAAARSRR</sequence>
<evidence type="ECO:0000256" key="1">
    <source>
        <dbReference type="SAM" id="MobiDB-lite"/>
    </source>
</evidence>
<accession>A0A835QRQ6</accession>
<proteinExistence type="predicted"/>
<dbReference type="OrthoDB" id="1862401at2759"/>